<accession>A0ABY3EQN7</accession>
<dbReference type="PIRSF" id="PIRSF029644">
    <property type="entry name" value="UCP029644"/>
    <property type="match status" value="1"/>
</dbReference>
<keyword evidence="3" id="KW-1185">Reference proteome</keyword>
<protein>
    <submittedName>
        <fullName evidence="2">LysM peptidoglycan-binding domain-containing protein</fullName>
    </submittedName>
</protein>
<evidence type="ECO:0000259" key="1">
    <source>
        <dbReference type="PROSITE" id="PS51782"/>
    </source>
</evidence>
<proteinExistence type="predicted"/>
<sequence length="554" mass="58882">MPADRRDSSRHGRRRAAVLAGLLLGWQAGVLAGPAGADGDRFIHVVDSGDTLIGLADRYLGDARKWTELQRINQVADPRRLPPGLRIRIPLSWIPTRPAKVRVIAASGTVRLGDTPLRPGTQLDEAARVVTGADGRATLELDDGSRVALPPDSVVEVSRLRVFARALLQDAVLRIERGGADASVAPNHNGVGRFEMRTRTMITGVRGTRFEVEASGAESRSTVLEGRVTVAARRGSQEVPDGFGIAVGPGGRLAPPRPLQAAPILQPLPARIYAPSLNVAWQPAPGATAWRVSVSRDSARTEPIWSATMREPHATPAGLPHGRLYLSVRAIGADGFAGYPAVAPLDVKLEPAAPFTLEPGARTRHHGSAITLQWAAVANASRYEIELARDAGCAPVEARETTAEVSWQVPLAPGDWWWRIRSLDADGEPGPWSAVLPFSISPAAPAAAVTGDDGAVLRLGWGVDTTVAKPAAYRLQLADDPRFAHVLADLRSTEGEAAVPRPPAGDYWVRVARIEPDGATSPYSAPQRIALPAYLRDAAGNPVRATDAPVRHGG</sequence>
<dbReference type="Gene3D" id="2.60.120.1440">
    <property type="match status" value="1"/>
</dbReference>
<dbReference type="CDD" id="cd00118">
    <property type="entry name" value="LysM"/>
    <property type="match status" value="1"/>
</dbReference>
<dbReference type="Gene3D" id="3.10.350.10">
    <property type="entry name" value="LysM domain"/>
    <property type="match status" value="1"/>
</dbReference>
<dbReference type="Pfam" id="PF01476">
    <property type="entry name" value="LysM"/>
    <property type="match status" value="1"/>
</dbReference>
<name>A0ABY3EQN7_9BURK</name>
<reference evidence="2 3" key="1">
    <citation type="submission" date="2019-05" db="EMBL/GenBank/DDBJ databases">
        <title>Whole genome sequence analysis of Cupriavidus campinensis S14E4C strain.</title>
        <authorList>
            <person name="Abbaszade G."/>
            <person name="Szabo A."/>
            <person name="Toumi M."/>
            <person name="Toth E."/>
        </authorList>
    </citation>
    <scope>NUCLEOTIDE SEQUENCE [LARGE SCALE GENOMIC DNA]</scope>
    <source>
        <strain evidence="2 3">S14E4C</strain>
    </source>
</reference>
<evidence type="ECO:0000313" key="2">
    <source>
        <dbReference type="EMBL" id="TSP13255.1"/>
    </source>
</evidence>
<dbReference type="RefSeq" id="WP_144196827.1">
    <property type="nucleotide sequence ID" value="NZ_VCIZ01000003.1"/>
</dbReference>
<feature type="domain" description="LysM" evidence="1">
    <location>
        <begin position="42"/>
        <end position="89"/>
    </location>
</feature>
<gene>
    <name evidence="2" type="ORF">FGG12_06250</name>
</gene>
<comment type="caution">
    <text evidence="2">The sequence shown here is derived from an EMBL/GenBank/DDBJ whole genome shotgun (WGS) entry which is preliminary data.</text>
</comment>
<dbReference type="PANTHER" id="PTHR38731">
    <property type="entry name" value="LIPL45-RELATED LIPOPROTEIN-RELATED"/>
    <property type="match status" value="1"/>
</dbReference>
<dbReference type="SMART" id="SM00257">
    <property type="entry name" value="LysM"/>
    <property type="match status" value="1"/>
</dbReference>
<dbReference type="Pfam" id="PF04773">
    <property type="entry name" value="FecR"/>
    <property type="match status" value="1"/>
</dbReference>
<dbReference type="InterPro" id="IPR016930">
    <property type="entry name" value="UCP029644"/>
</dbReference>
<dbReference type="Gene3D" id="2.60.40.10">
    <property type="entry name" value="Immunoglobulins"/>
    <property type="match status" value="2"/>
</dbReference>
<dbReference type="InterPro" id="IPR006860">
    <property type="entry name" value="FecR"/>
</dbReference>
<evidence type="ECO:0000313" key="3">
    <source>
        <dbReference type="Proteomes" id="UP000318943"/>
    </source>
</evidence>
<dbReference type="InterPro" id="IPR018392">
    <property type="entry name" value="LysM"/>
</dbReference>
<organism evidence="2 3">
    <name type="scientific">Cupriavidus campinensis</name>
    <dbReference type="NCBI Taxonomy" id="151783"/>
    <lineage>
        <taxon>Bacteria</taxon>
        <taxon>Pseudomonadati</taxon>
        <taxon>Pseudomonadota</taxon>
        <taxon>Betaproteobacteria</taxon>
        <taxon>Burkholderiales</taxon>
        <taxon>Burkholderiaceae</taxon>
        <taxon>Cupriavidus</taxon>
    </lineage>
</organism>
<dbReference type="SUPFAM" id="SSF54106">
    <property type="entry name" value="LysM domain"/>
    <property type="match status" value="1"/>
</dbReference>
<dbReference type="PROSITE" id="PS51782">
    <property type="entry name" value="LYSM"/>
    <property type="match status" value="1"/>
</dbReference>
<dbReference type="Proteomes" id="UP000318943">
    <property type="component" value="Unassembled WGS sequence"/>
</dbReference>
<dbReference type="InterPro" id="IPR036779">
    <property type="entry name" value="LysM_dom_sf"/>
</dbReference>
<dbReference type="InterPro" id="IPR013783">
    <property type="entry name" value="Ig-like_fold"/>
</dbReference>
<dbReference type="EMBL" id="VCIZ01000003">
    <property type="protein sequence ID" value="TSP13255.1"/>
    <property type="molecule type" value="Genomic_DNA"/>
</dbReference>